<evidence type="ECO:0000256" key="11">
    <source>
        <dbReference type="ARBA" id="ARBA00023098"/>
    </source>
</evidence>
<comment type="caution">
    <text evidence="14">Lacks conserved residue(s) required for the propagation of feature annotation.</text>
</comment>
<comment type="similarity">
    <text evidence="4 14">Belongs to the diacylglycerol acyltransferase family.</text>
</comment>
<evidence type="ECO:0000313" key="16">
    <source>
        <dbReference type="Proteomes" id="UP000050761"/>
    </source>
</evidence>
<comment type="pathway">
    <text evidence="2">Glycerolipid metabolism; triacylglycerol biosynthesis.</text>
</comment>
<accession>A0A183F3I5</accession>
<protein>
    <recommendedName>
        <fullName evidence="14">Acyltransferase</fullName>
        <ecNumber evidence="14">2.3.1.-</ecNumber>
    </recommendedName>
</protein>
<keyword evidence="7 14" id="KW-0812">Transmembrane</keyword>
<dbReference type="AlphaFoldDB" id="A0A183F3I5"/>
<dbReference type="GO" id="GO:0006071">
    <property type="term" value="P:glycerol metabolic process"/>
    <property type="evidence" value="ECO:0007669"/>
    <property type="project" value="UniProtKB-KW"/>
</dbReference>
<evidence type="ECO:0000256" key="2">
    <source>
        <dbReference type="ARBA" id="ARBA00004771"/>
    </source>
</evidence>
<dbReference type="GO" id="GO:0005789">
    <property type="term" value="C:endoplasmic reticulum membrane"/>
    <property type="evidence" value="ECO:0007669"/>
    <property type="project" value="UniProtKB-SubCell"/>
</dbReference>
<evidence type="ECO:0000313" key="17">
    <source>
        <dbReference type="WBParaSite" id="HPBE_0000072701-mRNA-1"/>
    </source>
</evidence>
<evidence type="ECO:0000256" key="13">
    <source>
        <dbReference type="ARBA" id="ARBA00023315"/>
    </source>
</evidence>
<proteinExistence type="inferred from homology"/>
<name>A0A183F3I5_HELPZ</name>
<dbReference type="PANTHER" id="PTHR12317">
    <property type="entry name" value="DIACYLGLYCEROL O-ACYLTRANSFERASE"/>
    <property type="match status" value="1"/>
</dbReference>
<dbReference type="WBParaSite" id="HPBE_0000072701-mRNA-1">
    <property type="protein sequence ID" value="HPBE_0000072701-mRNA-1"/>
    <property type="gene ID" value="HPBE_0000072701"/>
</dbReference>
<keyword evidence="8" id="KW-0319">Glycerol metabolism</keyword>
<evidence type="ECO:0000256" key="6">
    <source>
        <dbReference type="ARBA" id="ARBA00022679"/>
    </source>
</evidence>
<evidence type="ECO:0000256" key="8">
    <source>
        <dbReference type="ARBA" id="ARBA00022798"/>
    </source>
</evidence>
<keyword evidence="12 14" id="KW-0472">Membrane</keyword>
<organism evidence="16 17">
    <name type="scientific">Heligmosomoides polygyrus</name>
    <name type="common">Parasitic roundworm</name>
    <dbReference type="NCBI Taxonomy" id="6339"/>
    <lineage>
        <taxon>Eukaryota</taxon>
        <taxon>Metazoa</taxon>
        <taxon>Ecdysozoa</taxon>
        <taxon>Nematoda</taxon>
        <taxon>Chromadorea</taxon>
        <taxon>Rhabditida</taxon>
        <taxon>Rhabditina</taxon>
        <taxon>Rhabditomorpha</taxon>
        <taxon>Strongyloidea</taxon>
        <taxon>Heligmosomidae</taxon>
        <taxon>Heligmosomoides</taxon>
    </lineage>
</organism>
<evidence type="ECO:0000256" key="5">
    <source>
        <dbReference type="ARBA" id="ARBA00022516"/>
    </source>
</evidence>
<evidence type="ECO:0000256" key="1">
    <source>
        <dbReference type="ARBA" id="ARBA00004477"/>
    </source>
</evidence>
<evidence type="ECO:0000256" key="14">
    <source>
        <dbReference type="RuleBase" id="RU367023"/>
    </source>
</evidence>
<dbReference type="EC" id="2.3.1.-" evidence="14"/>
<evidence type="ECO:0000313" key="15">
    <source>
        <dbReference type="EMBL" id="VDO19110.1"/>
    </source>
</evidence>
<keyword evidence="9 14" id="KW-0256">Endoplasmic reticulum</keyword>
<sequence>MKRILGIDFSPIAEPWDVQKLTLGVLTVFTFTFPVIIFGILLPFILIFLGQWHILLLYSIWYYYDRKSPQNGGYQNHWIQRLTYNKWFADYFPVKLHKTAELPADKASSEGSQGNYIVGYHPHGIICIGLYSNFCTEATGRSEKFPGVQFLACTLASNFNIMIRRELLMAVGSIDCSKESIRNALAARKSGRAVVIALGGAEEALNARPGMHKLKLRSRKGFVKEALRSGASLVPVYSFGENDVYEQLENPEGSLVRRFQKWCKAWTGVSMPFFYGRGLFQTNFGLLPLQRPINTVVGAPIDVPQVLDPTDEEVDRFHNQYCAALTQLFDDNKSRFGVPKETNLIIE</sequence>
<dbReference type="CDD" id="cd07987">
    <property type="entry name" value="LPLAT_MGAT-like"/>
    <property type="match status" value="1"/>
</dbReference>
<evidence type="ECO:0000256" key="12">
    <source>
        <dbReference type="ARBA" id="ARBA00023136"/>
    </source>
</evidence>
<gene>
    <name evidence="15" type="ORF">HPBE_LOCUS728</name>
</gene>
<evidence type="ECO:0000256" key="4">
    <source>
        <dbReference type="ARBA" id="ARBA00005420"/>
    </source>
</evidence>
<evidence type="ECO:0000256" key="7">
    <source>
        <dbReference type="ARBA" id="ARBA00022692"/>
    </source>
</evidence>
<keyword evidence="13" id="KW-0012">Acyltransferase</keyword>
<feature type="transmembrane region" description="Helical" evidence="14">
    <location>
        <begin position="21"/>
        <end position="38"/>
    </location>
</feature>
<dbReference type="Proteomes" id="UP000050761">
    <property type="component" value="Unassembled WGS sequence"/>
</dbReference>
<dbReference type="InterPro" id="IPR007130">
    <property type="entry name" value="DAGAT"/>
</dbReference>
<keyword evidence="11" id="KW-0443">Lipid metabolism</keyword>
<reference evidence="15 16" key="1">
    <citation type="submission" date="2018-11" db="EMBL/GenBank/DDBJ databases">
        <authorList>
            <consortium name="Pathogen Informatics"/>
        </authorList>
    </citation>
    <scope>NUCLEOTIDE SEQUENCE [LARGE SCALE GENOMIC DNA]</scope>
</reference>
<reference evidence="17" key="2">
    <citation type="submission" date="2019-09" db="UniProtKB">
        <authorList>
            <consortium name="WormBaseParasite"/>
        </authorList>
    </citation>
    <scope>IDENTIFICATION</scope>
</reference>
<dbReference type="Pfam" id="PF03982">
    <property type="entry name" value="DAGAT"/>
    <property type="match status" value="1"/>
</dbReference>
<dbReference type="GO" id="GO:0004144">
    <property type="term" value="F:diacylglycerol O-acyltransferase activity"/>
    <property type="evidence" value="ECO:0007669"/>
    <property type="project" value="TreeGrafter"/>
</dbReference>
<dbReference type="GO" id="GO:0019432">
    <property type="term" value="P:triglyceride biosynthetic process"/>
    <property type="evidence" value="ECO:0007669"/>
    <property type="project" value="TreeGrafter"/>
</dbReference>
<evidence type="ECO:0000256" key="3">
    <source>
        <dbReference type="ARBA" id="ARBA00005189"/>
    </source>
</evidence>
<dbReference type="EMBL" id="UZAH01000595">
    <property type="protein sequence ID" value="VDO19110.1"/>
    <property type="molecule type" value="Genomic_DNA"/>
</dbReference>
<accession>A0A3P7TB45</accession>
<evidence type="ECO:0000256" key="9">
    <source>
        <dbReference type="ARBA" id="ARBA00022824"/>
    </source>
</evidence>
<dbReference type="OrthoDB" id="264532at2759"/>
<comment type="pathway">
    <text evidence="3">Lipid metabolism.</text>
</comment>
<evidence type="ECO:0000256" key="10">
    <source>
        <dbReference type="ARBA" id="ARBA00022989"/>
    </source>
</evidence>
<comment type="subcellular location">
    <subcellularLocation>
        <location evidence="1 14">Endoplasmic reticulum membrane</location>
        <topology evidence="1 14">Multi-pass membrane protein</topology>
    </subcellularLocation>
</comment>
<dbReference type="PANTHER" id="PTHR12317:SF0">
    <property type="entry name" value="ACYLTRANSFERASE"/>
    <property type="match status" value="1"/>
</dbReference>
<keyword evidence="16" id="KW-1185">Reference proteome</keyword>
<keyword evidence="10 14" id="KW-1133">Transmembrane helix</keyword>
<keyword evidence="5" id="KW-0444">Lipid biosynthesis</keyword>
<keyword evidence="6 14" id="KW-0808">Transferase</keyword>